<dbReference type="AlphaFoldDB" id="A0A2W2DND8"/>
<sequence length="217" mass="22802">MTPDQLRAALRGVPDPDWLAAALHQVAAEPATIERFFPAAGRRCGRHELPDLPGWTADEAARALLLTALPTDHARYAEALYRHGDAAERRAVLKALPLLPVGAAGVPLLHDAIRTNDTRLVAAALGPYARHLAPAAWRQAVLKCVFTGVPLAVVADLDARADGELAAMLAALAAERQAAGRTLPADATDLLDRLSADRASTAAGRAGGSDRLSTREA</sequence>
<dbReference type="GO" id="GO:0016853">
    <property type="term" value="F:isomerase activity"/>
    <property type="evidence" value="ECO:0007669"/>
    <property type="project" value="UniProtKB-KW"/>
</dbReference>
<dbReference type="EMBL" id="POUB01000009">
    <property type="protein sequence ID" value="PZG02410.1"/>
    <property type="molecule type" value="Genomic_DNA"/>
</dbReference>
<dbReference type="Proteomes" id="UP000248749">
    <property type="component" value="Unassembled WGS sequence"/>
</dbReference>
<reference evidence="1 2" key="1">
    <citation type="submission" date="2018-01" db="EMBL/GenBank/DDBJ databases">
        <title>Draft genome sequence of Salinispora sp. 13K206.</title>
        <authorList>
            <person name="Sahin N."/>
            <person name="Saygin H."/>
            <person name="Ay H."/>
        </authorList>
    </citation>
    <scope>NUCLEOTIDE SEQUENCE [LARGE SCALE GENOMIC DNA]</scope>
    <source>
        <strain evidence="1 2">13K206</strain>
    </source>
</reference>
<protein>
    <submittedName>
        <fullName evidence="1">Sugar phosphate isomerase</fullName>
    </submittedName>
</protein>
<keyword evidence="1" id="KW-0413">Isomerase</keyword>
<evidence type="ECO:0000313" key="1">
    <source>
        <dbReference type="EMBL" id="PZG02410.1"/>
    </source>
</evidence>
<dbReference type="NCBIfam" id="NF035938">
    <property type="entry name" value="EboA_domain"/>
    <property type="match status" value="1"/>
</dbReference>
<evidence type="ECO:0000313" key="2">
    <source>
        <dbReference type="Proteomes" id="UP000248749"/>
    </source>
</evidence>
<keyword evidence="2" id="KW-1185">Reference proteome</keyword>
<accession>A0A2W2DND8</accession>
<proteinExistence type="predicted"/>
<name>A0A2W2DND8_9ACTN</name>
<gene>
    <name evidence="1" type="ORF">C1I99_02830</name>
</gene>
<dbReference type="InterPro" id="IPR047715">
    <property type="entry name" value="EboA_dom"/>
</dbReference>
<dbReference type="RefSeq" id="WP_111132587.1">
    <property type="nucleotide sequence ID" value="NZ_POUB01000009.1"/>
</dbReference>
<comment type="caution">
    <text evidence="1">The sequence shown here is derived from an EMBL/GenBank/DDBJ whole genome shotgun (WGS) entry which is preliminary data.</text>
</comment>
<dbReference type="OrthoDB" id="4328496at2"/>
<organism evidence="1 2">
    <name type="scientific">Micromonospora deserti</name>
    <dbReference type="NCBI Taxonomy" id="2070366"/>
    <lineage>
        <taxon>Bacteria</taxon>
        <taxon>Bacillati</taxon>
        <taxon>Actinomycetota</taxon>
        <taxon>Actinomycetes</taxon>
        <taxon>Micromonosporales</taxon>
        <taxon>Micromonosporaceae</taxon>
        <taxon>Micromonospora</taxon>
    </lineage>
</organism>